<dbReference type="InterPro" id="IPR001226">
    <property type="entry name" value="Flavodoxin_CS"/>
</dbReference>
<accession>A0A174G2X0</accession>
<dbReference type="SUPFAM" id="SSF52218">
    <property type="entry name" value="Flavoproteins"/>
    <property type="match status" value="1"/>
</dbReference>
<dbReference type="GO" id="GO:0010181">
    <property type="term" value="F:FMN binding"/>
    <property type="evidence" value="ECO:0007669"/>
    <property type="project" value="InterPro"/>
</dbReference>
<gene>
    <name evidence="2" type="ORF">ERS852481_02327</name>
</gene>
<dbReference type="GO" id="GO:0016651">
    <property type="term" value="F:oxidoreductase activity, acting on NAD(P)H"/>
    <property type="evidence" value="ECO:0007669"/>
    <property type="project" value="UniProtKB-ARBA"/>
</dbReference>
<dbReference type="Pfam" id="PF12641">
    <property type="entry name" value="Flavodoxin_3"/>
    <property type="match status" value="1"/>
</dbReference>
<dbReference type="InterPro" id="IPR029039">
    <property type="entry name" value="Flavoprotein-like_sf"/>
</dbReference>
<protein>
    <submittedName>
        <fullName evidence="2">Flavodoxin domain</fullName>
    </submittedName>
</protein>
<dbReference type="PaxDb" id="410072-ERS852525_02055"/>
<dbReference type="InterPro" id="IPR054633">
    <property type="entry name" value="BilS"/>
</dbReference>
<evidence type="ECO:0000313" key="2">
    <source>
        <dbReference type="EMBL" id="CUO54685.1"/>
    </source>
</evidence>
<proteinExistence type="predicted"/>
<evidence type="ECO:0000313" key="3">
    <source>
        <dbReference type="Proteomes" id="UP000095362"/>
    </source>
</evidence>
<organism evidence="2 3">
    <name type="scientific">Coprococcus comes</name>
    <dbReference type="NCBI Taxonomy" id="410072"/>
    <lineage>
        <taxon>Bacteria</taxon>
        <taxon>Bacillati</taxon>
        <taxon>Bacillota</taxon>
        <taxon>Clostridia</taxon>
        <taxon>Lachnospirales</taxon>
        <taxon>Lachnospiraceae</taxon>
        <taxon>Coprococcus</taxon>
    </lineage>
</organism>
<dbReference type="NCBIfam" id="NF045594">
    <property type="entry name" value="flavodox_BilS"/>
    <property type="match status" value="1"/>
</dbReference>
<dbReference type="Proteomes" id="UP000095362">
    <property type="component" value="Unassembled WGS sequence"/>
</dbReference>
<evidence type="ECO:0000259" key="1">
    <source>
        <dbReference type="Pfam" id="PF12641"/>
    </source>
</evidence>
<dbReference type="GO" id="GO:0009055">
    <property type="term" value="F:electron transfer activity"/>
    <property type="evidence" value="ECO:0007669"/>
    <property type="project" value="InterPro"/>
</dbReference>
<reference evidence="2 3" key="1">
    <citation type="submission" date="2015-09" db="EMBL/GenBank/DDBJ databases">
        <authorList>
            <consortium name="Pathogen Informatics"/>
        </authorList>
    </citation>
    <scope>NUCLEOTIDE SEQUENCE [LARGE SCALE GENOMIC DNA]</scope>
    <source>
        <strain evidence="2 3">2789STDY5834866</strain>
    </source>
</reference>
<dbReference type="Gene3D" id="3.40.50.360">
    <property type="match status" value="1"/>
</dbReference>
<dbReference type="InterPro" id="IPR008254">
    <property type="entry name" value="Flavodoxin/NO_synth"/>
</dbReference>
<sequence>MFKRNGVINMGKERYSILFSSMTGNTKELADAIREILPEETLDYFGLCKDADPQSEILYIGFWTDKGTADEATTTLLKSLRNKKIFLFGTAGFGGSEEYYQKVLHNVRENIDPSNQIVGEYMCQGKMPMAMRERYVKMKEDPNHKPNLDMLIENFDRALSHPDKADLEKLQKSVLR</sequence>
<dbReference type="AlphaFoldDB" id="A0A174G2X0"/>
<dbReference type="STRING" id="410072.ERS852525_02055"/>
<dbReference type="EMBL" id="CYZK01000016">
    <property type="protein sequence ID" value="CUO54685.1"/>
    <property type="molecule type" value="Genomic_DNA"/>
</dbReference>
<dbReference type="PROSITE" id="PS00201">
    <property type="entry name" value="FLAVODOXIN"/>
    <property type="match status" value="1"/>
</dbReference>
<feature type="domain" description="Flavodoxin-like" evidence="1">
    <location>
        <begin position="17"/>
        <end position="173"/>
    </location>
</feature>
<name>A0A174G2X0_9FIRM</name>